<proteinExistence type="predicted"/>
<evidence type="ECO:0000256" key="1">
    <source>
        <dbReference type="SAM" id="Phobius"/>
    </source>
</evidence>
<keyword evidence="1" id="KW-0472">Membrane</keyword>
<accession>A0A481Z3J4</accession>
<keyword evidence="1" id="KW-1133">Transmembrane helix</keyword>
<organism evidence="2">
    <name type="scientific">Pithovirus LCPAC001</name>
    <dbReference type="NCBI Taxonomy" id="2506585"/>
    <lineage>
        <taxon>Viruses</taxon>
        <taxon>Pithoviruses</taxon>
    </lineage>
</organism>
<dbReference type="EMBL" id="MK500429">
    <property type="protein sequence ID" value="QBK89608.1"/>
    <property type="molecule type" value="Genomic_DNA"/>
</dbReference>
<feature type="transmembrane region" description="Helical" evidence="1">
    <location>
        <begin position="101"/>
        <end position="124"/>
    </location>
</feature>
<sequence>MYISTGYTIYINKNTTIKTDCIENNGTIIFNGTFKSGDTFIPIISNCTTNPNINVIRLPKCVTVIQTVVKSGYNNLFKMEFLDDLSSPGCLVSAQISSNNYIVPIIITISICVLVIFFILLYIFNNNFKKKVSPFKFRSNVETSISSEEDSEELDFAIDSESL</sequence>
<reference evidence="2" key="1">
    <citation type="journal article" date="2019" name="MBio">
        <title>Virus Genomes from Deep Sea Sediments Expand the Ocean Megavirome and Support Independent Origins of Viral Gigantism.</title>
        <authorList>
            <person name="Backstrom D."/>
            <person name="Yutin N."/>
            <person name="Jorgensen S.L."/>
            <person name="Dharamshi J."/>
            <person name="Homa F."/>
            <person name="Zaremba-Niedwiedzka K."/>
            <person name="Spang A."/>
            <person name="Wolf Y.I."/>
            <person name="Koonin E.V."/>
            <person name="Ettema T.J."/>
        </authorList>
    </citation>
    <scope>NUCLEOTIDE SEQUENCE</scope>
</reference>
<keyword evidence="1" id="KW-0812">Transmembrane</keyword>
<protein>
    <submittedName>
        <fullName evidence="2">Uncharacterized protein</fullName>
    </submittedName>
</protein>
<gene>
    <name evidence="2" type="ORF">LCPAC001_01180</name>
</gene>
<name>A0A481Z3J4_9VIRU</name>
<evidence type="ECO:0000313" key="2">
    <source>
        <dbReference type="EMBL" id="QBK89608.1"/>
    </source>
</evidence>